<reference evidence="2" key="2">
    <citation type="submission" date="2011-02" db="EMBL/GenBank/DDBJ databases">
        <authorList>
            <person name="MacLean D."/>
        </authorList>
    </citation>
    <scope>NUCLEOTIDE SEQUENCE</scope>
</reference>
<organism evidence="2">
    <name type="scientific">Albugo laibachii Nc14</name>
    <dbReference type="NCBI Taxonomy" id="890382"/>
    <lineage>
        <taxon>Eukaryota</taxon>
        <taxon>Sar</taxon>
        <taxon>Stramenopiles</taxon>
        <taxon>Oomycota</taxon>
        <taxon>Peronosporomycetes</taxon>
        <taxon>Albuginales</taxon>
        <taxon>Albuginaceae</taxon>
        <taxon>Albugo</taxon>
    </lineage>
</organism>
<gene>
    <name evidence="2" type="primary">AlNc14C285G10166</name>
    <name evidence="2" type="ORF">ALNC14_114010</name>
</gene>
<feature type="region of interest" description="Disordered" evidence="1">
    <location>
        <begin position="284"/>
        <end position="314"/>
    </location>
</feature>
<sequence>MKLLSKIPFESAGLPTQSDSKADRPSINKIAETGLSYSNIDTITREHRASRYLQPNVNKLMKDIDAACNFPIQCLQPEQSLHQESVELCRRCLSKLFGSVVIAANKHQTHSVYVFFEREKEIPELSVCRANGGAIKVMKITDSECHLRFTDQFLSFPVGDQFLAPMSRVRQRNLLYFPPEPSSGCLHELSGSTALVSLHSYNGVDIKGRKLKLASCVYFFQCLHLLFVPNSMCVLEMDMENSSGMNNIHPANSISENYGIILHDPLPQSSRIRDVDVHTHSLRSRPHFVGGHSPNESLAGHRNLDTPKSLTNEP</sequence>
<proteinExistence type="predicted"/>
<dbReference type="EMBL" id="FR824330">
    <property type="protein sequence ID" value="CCA25257.1"/>
    <property type="molecule type" value="Genomic_DNA"/>
</dbReference>
<dbReference type="HOGENOM" id="CLU_886852_0_0_1"/>
<protein>
    <submittedName>
        <fullName evidence="2">AlNc14C285G10166 protein</fullName>
    </submittedName>
</protein>
<evidence type="ECO:0000313" key="2">
    <source>
        <dbReference type="EMBL" id="CCA25257.1"/>
    </source>
</evidence>
<accession>F0WV20</accession>
<dbReference type="AlphaFoldDB" id="F0WV20"/>
<evidence type="ECO:0000256" key="1">
    <source>
        <dbReference type="SAM" id="MobiDB-lite"/>
    </source>
</evidence>
<reference evidence="2" key="1">
    <citation type="journal article" date="2011" name="PLoS Biol.">
        <title>Gene gain and loss during evolution of obligate parasitism in the white rust pathogen of Arabidopsis thaliana.</title>
        <authorList>
            <person name="Kemen E."/>
            <person name="Gardiner A."/>
            <person name="Schultz-Larsen T."/>
            <person name="Kemen A.C."/>
            <person name="Balmuth A.L."/>
            <person name="Robert-Seilaniantz A."/>
            <person name="Bailey K."/>
            <person name="Holub E."/>
            <person name="Studholme D.J."/>
            <person name="Maclean D."/>
            <person name="Jones J.D."/>
        </authorList>
    </citation>
    <scope>NUCLEOTIDE SEQUENCE</scope>
</reference>
<name>F0WV20_9STRA</name>